<dbReference type="Proteomes" id="UP000199236">
    <property type="component" value="Unassembled WGS sequence"/>
</dbReference>
<dbReference type="OrthoDB" id="8902678at2"/>
<dbReference type="SUPFAM" id="SSF47413">
    <property type="entry name" value="lambda repressor-like DNA-binding domains"/>
    <property type="match status" value="1"/>
</dbReference>
<dbReference type="Pfam" id="PF13443">
    <property type="entry name" value="HTH_26"/>
    <property type="match status" value="1"/>
</dbReference>
<dbReference type="GO" id="GO:0003677">
    <property type="term" value="F:DNA binding"/>
    <property type="evidence" value="ECO:0007669"/>
    <property type="project" value="InterPro"/>
</dbReference>
<dbReference type="InterPro" id="IPR001387">
    <property type="entry name" value="Cro/C1-type_HTH"/>
</dbReference>
<dbReference type="STRING" id="655353.SAMN04488056_11124"/>
<dbReference type="AlphaFoldDB" id="A0A1I5J936"/>
<keyword evidence="3" id="KW-1185">Reference proteome</keyword>
<evidence type="ECO:0000313" key="3">
    <source>
        <dbReference type="Proteomes" id="UP000199236"/>
    </source>
</evidence>
<organism evidence="2 3">
    <name type="scientific">Cohaesibacter marisflavi</name>
    <dbReference type="NCBI Taxonomy" id="655353"/>
    <lineage>
        <taxon>Bacteria</taxon>
        <taxon>Pseudomonadati</taxon>
        <taxon>Pseudomonadota</taxon>
        <taxon>Alphaproteobacteria</taxon>
        <taxon>Hyphomicrobiales</taxon>
        <taxon>Cohaesibacteraceae</taxon>
    </lineage>
</organism>
<accession>A0A1I5J936</accession>
<protein>
    <recommendedName>
        <fullName evidence="1">HTH cro/C1-type domain-containing protein</fullName>
    </recommendedName>
</protein>
<dbReference type="InterPro" id="IPR010982">
    <property type="entry name" value="Lambda_DNA-bd_dom_sf"/>
</dbReference>
<reference evidence="2 3" key="1">
    <citation type="submission" date="2016-10" db="EMBL/GenBank/DDBJ databases">
        <authorList>
            <person name="de Groot N.N."/>
        </authorList>
    </citation>
    <scope>NUCLEOTIDE SEQUENCE [LARGE SCALE GENOMIC DNA]</scope>
    <source>
        <strain evidence="2 3">CGMCC 1.9157</strain>
    </source>
</reference>
<name>A0A1I5J936_9HYPH</name>
<dbReference type="CDD" id="cd00093">
    <property type="entry name" value="HTH_XRE"/>
    <property type="match status" value="1"/>
</dbReference>
<evidence type="ECO:0000313" key="2">
    <source>
        <dbReference type="EMBL" id="SFO69262.1"/>
    </source>
</evidence>
<dbReference type="RefSeq" id="WP_090074488.1">
    <property type="nucleotide sequence ID" value="NZ_FOVR01000011.1"/>
</dbReference>
<gene>
    <name evidence="2" type="ORF">SAMN04488056_11124</name>
</gene>
<dbReference type="PROSITE" id="PS50943">
    <property type="entry name" value="HTH_CROC1"/>
    <property type="match status" value="1"/>
</dbReference>
<proteinExistence type="predicted"/>
<evidence type="ECO:0000259" key="1">
    <source>
        <dbReference type="PROSITE" id="PS50943"/>
    </source>
</evidence>
<sequence length="262" mass="30184">METSNFIENLRYACSQKKSVSQICRDIGLNRQQFNRYINGTSHPSAYNLTRIARYFSLHPSDFHTVPSVFAGRFEKAQKGTIGKDRINEGFPGDIRALRHHLGFFQTYHVSLSWPGNVVCSCSHLEERDGLVISKSIERIRNVELEIKQFTKYNGKASYLRDRIFVVETASMGEPIITQTILLPFQEHQQLYLKGLCTGISWRNQNMPYATRMIWRYLGTNPDKRAMLERCGILSPRSRLLSPTVKKFLLSGDMERAMLQLA</sequence>
<feature type="domain" description="HTH cro/C1-type" evidence="1">
    <location>
        <begin position="10"/>
        <end position="63"/>
    </location>
</feature>
<dbReference type="Gene3D" id="1.10.260.40">
    <property type="entry name" value="lambda repressor-like DNA-binding domains"/>
    <property type="match status" value="1"/>
</dbReference>
<dbReference type="EMBL" id="FOVR01000011">
    <property type="protein sequence ID" value="SFO69262.1"/>
    <property type="molecule type" value="Genomic_DNA"/>
</dbReference>